<dbReference type="PROSITE" id="PS00463">
    <property type="entry name" value="ZN2_CY6_FUNGAL_1"/>
    <property type="match status" value="1"/>
</dbReference>
<comment type="caution">
    <text evidence="4">The sequence shown here is derived from an EMBL/GenBank/DDBJ whole genome shotgun (WGS) entry which is preliminary data.</text>
</comment>
<evidence type="ECO:0000313" key="5">
    <source>
        <dbReference type="Proteomes" id="UP001303473"/>
    </source>
</evidence>
<dbReference type="EMBL" id="MU853832">
    <property type="protein sequence ID" value="KAK3938304.1"/>
    <property type="molecule type" value="Genomic_DNA"/>
</dbReference>
<feature type="domain" description="Zn(2)-C6 fungal-type" evidence="3">
    <location>
        <begin position="29"/>
        <end position="59"/>
    </location>
</feature>
<dbReference type="GO" id="GO:0000981">
    <property type="term" value="F:DNA-binding transcription factor activity, RNA polymerase II-specific"/>
    <property type="evidence" value="ECO:0007669"/>
    <property type="project" value="InterPro"/>
</dbReference>
<organism evidence="4 5">
    <name type="scientific">Diplogelasinospora grovesii</name>
    <dbReference type="NCBI Taxonomy" id="303347"/>
    <lineage>
        <taxon>Eukaryota</taxon>
        <taxon>Fungi</taxon>
        <taxon>Dikarya</taxon>
        <taxon>Ascomycota</taxon>
        <taxon>Pezizomycotina</taxon>
        <taxon>Sordariomycetes</taxon>
        <taxon>Sordariomycetidae</taxon>
        <taxon>Sordariales</taxon>
        <taxon>Diplogelasinosporaceae</taxon>
        <taxon>Diplogelasinospora</taxon>
    </lineage>
</organism>
<keyword evidence="1" id="KW-0539">Nucleus</keyword>
<sequence>MFGTLKAGNNAGMVFIERVGRNRGGPRVACKLCRQRKLKCSGEPTGCQRCKPIGSHCEYSSSTDHRRKRNKGETEEPPVPSNQPSRSAEGCTGQARLERRASSVQSVLPDFENMRSDSTQHSPTSAFDDTAMASGMIMDDMMELEMVDDGNRDGSLDPSLLSEDYRQLLSMRFDLDDLPDLDTALTASSGSAVNLGSPGTLDIDSKLESQAIVARSSAPKQRGATSDNVDPSTEPFQTAIMLHQQDSANLGSGQPAGDSLQRTANRRHMPSASASSSSTRSSSQMQTE</sequence>
<feature type="region of interest" description="Disordered" evidence="2">
    <location>
        <begin position="57"/>
        <end position="103"/>
    </location>
</feature>
<dbReference type="InterPro" id="IPR001138">
    <property type="entry name" value="Zn2Cys6_DnaBD"/>
</dbReference>
<proteinExistence type="predicted"/>
<feature type="region of interest" description="Disordered" evidence="2">
    <location>
        <begin position="214"/>
        <end position="288"/>
    </location>
</feature>
<dbReference type="Pfam" id="PF00172">
    <property type="entry name" value="Zn_clus"/>
    <property type="match status" value="1"/>
</dbReference>
<keyword evidence="5" id="KW-1185">Reference proteome</keyword>
<dbReference type="InterPro" id="IPR036864">
    <property type="entry name" value="Zn2-C6_fun-type_DNA-bd_sf"/>
</dbReference>
<accession>A0AAN6N3C4</accession>
<feature type="compositionally biased region" description="Low complexity" evidence="2">
    <location>
        <begin position="271"/>
        <end position="288"/>
    </location>
</feature>
<dbReference type="SUPFAM" id="SSF57701">
    <property type="entry name" value="Zn2/Cys6 DNA-binding domain"/>
    <property type="match status" value="1"/>
</dbReference>
<evidence type="ECO:0000313" key="4">
    <source>
        <dbReference type="EMBL" id="KAK3938304.1"/>
    </source>
</evidence>
<gene>
    <name evidence="4" type="ORF">QBC46DRAFT_167934</name>
</gene>
<reference evidence="5" key="1">
    <citation type="journal article" date="2023" name="Mol. Phylogenet. Evol.">
        <title>Genome-scale phylogeny and comparative genomics of the fungal order Sordariales.</title>
        <authorList>
            <person name="Hensen N."/>
            <person name="Bonometti L."/>
            <person name="Westerberg I."/>
            <person name="Brannstrom I.O."/>
            <person name="Guillou S."/>
            <person name="Cros-Aarteil S."/>
            <person name="Calhoun S."/>
            <person name="Haridas S."/>
            <person name="Kuo A."/>
            <person name="Mondo S."/>
            <person name="Pangilinan J."/>
            <person name="Riley R."/>
            <person name="LaButti K."/>
            <person name="Andreopoulos B."/>
            <person name="Lipzen A."/>
            <person name="Chen C."/>
            <person name="Yan M."/>
            <person name="Daum C."/>
            <person name="Ng V."/>
            <person name="Clum A."/>
            <person name="Steindorff A."/>
            <person name="Ohm R.A."/>
            <person name="Martin F."/>
            <person name="Silar P."/>
            <person name="Natvig D.O."/>
            <person name="Lalanne C."/>
            <person name="Gautier V."/>
            <person name="Ament-Velasquez S.L."/>
            <person name="Kruys A."/>
            <person name="Hutchinson M.I."/>
            <person name="Powell A.J."/>
            <person name="Barry K."/>
            <person name="Miller A.N."/>
            <person name="Grigoriev I.V."/>
            <person name="Debuchy R."/>
            <person name="Gladieux P."/>
            <person name="Hiltunen Thoren M."/>
            <person name="Johannesson H."/>
        </authorList>
    </citation>
    <scope>NUCLEOTIDE SEQUENCE [LARGE SCALE GENOMIC DNA]</scope>
    <source>
        <strain evidence="5">CBS 340.73</strain>
    </source>
</reference>
<name>A0AAN6N3C4_9PEZI</name>
<dbReference type="Gene3D" id="4.10.240.10">
    <property type="entry name" value="Zn(2)-C6 fungal-type DNA-binding domain"/>
    <property type="match status" value="1"/>
</dbReference>
<dbReference type="Proteomes" id="UP001303473">
    <property type="component" value="Unassembled WGS sequence"/>
</dbReference>
<dbReference type="CDD" id="cd00067">
    <property type="entry name" value="GAL4"/>
    <property type="match status" value="1"/>
</dbReference>
<feature type="compositionally biased region" description="Polar residues" evidence="2">
    <location>
        <begin position="223"/>
        <end position="236"/>
    </location>
</feature>
<dbReference type="SMART" id="SM00066">
    <property type="entry name" value="GAL4"/>
    <property type="match status" value="1"/>
</dbReference>
<dbReference type="PROSITE" id="PS50048">
    <property type="entry name" value="ZN2_CY6_FUNGAL_2"/>
    <property type="match status" value="1"/>
</dbReference>
<dbReference type="GO" id="GO:0008270">
    <property type="term" value="F:zinc ion binding"/>
    <property type="evidence" value="ECO:0007669"/>
    <property type="project" value="InterPro"/>
</dbReference>
<evidence type="ECO:0000256" key="1">
    <source>
        <dbReference type="ARBA" id="ARBA00023242"/>
    </source>
</evidence>
<dbReference type="AlphaFoldDB" id="A0AAN6N3C4"/>
<evidence type="ECO:0000259" key="3">
    <source>
        <dbReference type="PROSITE" id="PS50048"/>
    </source>
</evidence>
<protein>
    <recommendedName>
        <fullName evidence="3">Zn(2)-C6 fungal-type domain-containing protein</fullName>
    </recommendedName>
</protein>
<evidence type="ECO:0000256" key="2">
    <source>
        <dbReference type="SAM" id="MobiDB-lite"/>
    </source>
</evidence>